<feature type="domain" description="FHA" evidence="1">
    <location>
        <begin position="6"/>
        <end position="37"/>
    </location>
</feature>
<comment type="caution">
    <text evidence="2">The sequence shown here is derived from an EMBL/GenBank/DDBJ whole genome shotgun (WGS) entry which is preliminary data.</text>
</comment>
<evidence type="ECO:0000259" key="1">
    <source>
        <dbReference type="Pfam" id="PF00498"/>
    </source>
</evidence>
<dbReference type="SUPFAM" id="SSF49879">
    <property type="entry name" value="SMAD/FHA domain"/>
    <property type="match status" value="1"/>
</dbReference>
<protein>
    <submittedName>
        <fullName evidence="2">FHA domain-containing protein</fullName>
    </submittedName>
</protein>
<evidence type="ECO:0000313" key="3">
    <source>
        <dbReference type="Proteomes" id="UP000824263"/>
    </source>
</evidence>
<dbReference type="Gene3D" id="2.60.200.20">
    <property type="match status" value="1"/>
</dbReference>
<name>A0A9D1UE47_9FIRM</name>
<dbReference type="EMBL" id="DXGF01000053">
    <property type="protein sequence ID" value="HIW83266.1"/>
    <property type="molecule type" value="Genomic_DNA"/>
</dbReference>
<evidence type="ECO:0000313" key="2">
    <source>
        <dbReference type="EMBL" id="HIW83266.1"/>
    </source>
</evidence>
<dbReference type="Proteomes" id="UP000824263">
    <property type="component" value="Unassembled WGS sequence"/>
</dbReference>
<dbReference type="Pfam" id="PF00498">
    <property type="entry name" value="FHA"/>
    <property type="match status" value="1"/>
</dbReference>
<sequence>MRHCDPDMIVSKVHGTFEIREDRIRYQDLDSRNGTFLGLGSGRQLLGKADGFLEVFDKTALCIGNLEQAEHMVLLLYSTSTEREMWKREPLERPVTEIGRDSGNHICLPGQVCQSSTVRSIDRQKALCWKTDAAQTGFWSMEAM</sequence>
<dbReference type="InterPro" id="IPR000253">
    <property type="entry name" value="FHA_dom"/>
</dbReference>
<proteinExistence type="predicted"/>
<dbReference type="AlphaFoldDB" id="A0A9D1UE47"/>
<accession>A0A9D1UE47</accession>
<reference evidence="2" key="1">
    <citation type="journal article" date="2021" name="PeerJ">
        <title>Extensive microbial diversity within the chicken gut microbiome revealed by metagenomics and culture.</title>
        <authorList>
            <person name="Gilroy R."/>
            <person name="Ravi A."/>
            <person name="Getino M."/>
            <person name="Pursley I."/>
            <person name="Horton D.L."/>
            <person name="Alikhan N.F."/>
            <person name="Baker D."/>
            <person name="Gharbi K."/>
            <person name="Hall N."/>
            <person name="Watson M."/>
            <person name="Adriaenssens E.M."/>
            <person name="Foster-Nyarko E."/>
            <person name="Jarju S."/>
            <person name="Secka A."/>
            <person name="Antonio M."/>
            <person name="Oren A."/>
            <person name="Chaudhuri R.R."/>
            <person name="La Ragione R."/>
            <person name="Hildebrand F."/>
            <person name="Pallen M.J."/>
        </authorList>
    </citation>
    <scope>NUCLEOTIDE SEQUENCE</scope>
    <source>
        <strain evidence="2">ChiSxjej1B13-11762</strain>
    </source>
</reference>
<gene>
    <name evidence="2" type="ORF">H9873_02960</name>
</gene>
<dbReference type="InterPro" id="IPR008984">
    <property type="entry name" value="SMAD_FHA_dom_sf"/>
</dbReference>
<reference evidence="2" key="2">
    <citation type="submission" date="2021-04" db="EMBL/GenBank/DDBJ databases">
        <authorList>
            <person name="Gilroy R."/>
        </authorList>
    </citation>
    <scope>NUCLEOTIDE SEQUENCE</scope>
    <source>
        <strain evidence="2">ChiSxjej1B13-11762</strain>
    </source>
</reference>
<organism evidence="2 3">
    <name type="scientific">Candidatus Dorea gallistercoris</name>
    <dbReference type="NCBI Taxonomy" id="2838542"/>
    <lineage>
        <taxon>Bacteria</taxon>
        <taxon>Bacillati</taxon>
        <taxon>Bacillota</taxon>
        <taxon>Clostridia</taxon>
        <taxon>Lachnospirales</taxon>
        <taxon>Lachnospiraceae</taxon>
        <taxon>Dorea</taxon>
    </lineage>
</organism>